<reference evidence="2 3" key="1">
    <citation type="submission" date="2023-08" db="EMBL/GenBank/DDBJ databases">
        <authorList>
            <person name="Folkvardsen B D."/>
            <person name="Norman A."/>
        </authorList>
    </citation>
    <scope>NUCLEOTIDE SEQUENCE [LARGE SCALE GENOMIC DNA]</scope>
    <source>
        <strain evidence="2 3">Mu0050</strain>
    </source>
</reference>
<feature type="transmembrane region" description="Helical" evidence="1">
    <location>
        <begin position="300"/>
        <end position="317"/>
    </location>
</feature>
<feature type="transmembrane region" description="Helical" evidence="1">
    <location>
        <begin position="187"/>
        <end position="212"/>
    </location>
</feature>
<dbReference type="Proteomes" id="UP001190466">
    <property type="component" value="Chromosome"/>
</dbReference>
<feature type="transmembrane region" description="Helical" evidence="1">
    <location>
        <begin position="409"/>
        <end position="427"/>
    </location>
</feature>
<dbReference type="EMBL" id="OY726395">
    <property type="protein sequence ID" value="CAJ1583346.1"/>
    <property type="molecule type" value="Genomic_DNA"/>
</dbReference>
<feature type="transmembrane region" description="Helical" evidence="1">
    <location>
        <begin position="219"/>
        <end position="240"/>
    </location>
</feature>
<sequence>MTATIDPPRTRPRRAVSPGAVRQGRVLVPNIRQVDLAVVGAAAGALALTGLPPVLRAVCLLVFIAVGPGAAVLTWVRIPPRARLATVPVLGMTITTLVSIVAMWSYRWSPHDMLWVQVVAVGLSSAYWYYRHGADISTAPRPLRWQTVVSAGPDSLVARYLSMSLSGLAVALWLIAVPGLPGTDASYYGLLFSGTGPMLAVGIALCAWALLVAVRYRQVLSGAVAIVAAIVVSRVTTFAATEVPLYDWTYKHLAVVDYIMDYGLIPPDGTDIYAQWASFFVTSAWFSAVTGVAPIDMAHLFAPVIHVVLAVIGYSAARVLGFSRRTAVTAAFLLEVTNWVGQDYFSPQAWSLALAFGMIVLLLASPRSTASGVLAVLVYAATVPTHQLTPFWAVGVAAVLCVTKRARPWWIAPAMGVIVLAYLLMNLEAVLPYGLLSGGSPVSNATSNVVTSGLPAKDFTSAVVRGLSAVVILTALACAAWRWRRRRPVFTLAVLAFSSFGLLFGQSYGGEAIFRVYLYALLGTSLLIAPAVVGALDGVWKTKTAAGARTFAARGAAVLGLTAASVAGLHGYVALWPLVYQTPAQIELMNELTTGTELRTRYVMLRLGGMPTRVNSDYVDVTRFNSYYDHPISYDMWDGRDPRLPELKANFPSEHDLHMLINEIPNGVYETYVIFSKQSNRALRYYGDYRPDAVEIVQDALHRSPKFTLVVSDGETVIFRAVNEYYDPRIRPARIE</sequence>
<feature type="transmembrane region" description="Helical" evidence="1">
    <location>
        <begin position="160"/>
        <end position="181"/>
    </location>
</feature>
<evidence type="ECO:0008006" key="4">
    <source>
        <dbReference type="Google" id="ProtNLM"/>
    </source>
</evidence>
<keyword evidence="1" id="KW-0812">Transmembrane</keyword>
<evidence type="ECO:0000313" key="2">
    <source>
        <dbReference type="EMBL" id="CAJ1583346.1"/>
    </source>
</evidence>
<feature type="transmembrane region" description="Helical" evidence="1">
    <location>
        <begin position="462"/>
        <end position="481"/>
    </location>
</feature>
<evidence type="ECO:0000256" key="1">
    <source>
        <dbReference type="SAM" id="Phobius"/>
    </source>
</evidence>
<dbReference type="RefSeq" id="WP_316509979.1">
    <property type="nucleotide sequence ID" value="NZ_OY726395.1"/>
</dbReference>
<proteinExistence type="predicted"/>
<keyword evidence="3" id="KW-1185">Reference proteome</keyword>
<feature type="transmembrane region" description="Helical" evidence="1">
    <location>
        <begin position="557"/>
        <end position="579"/>
    </location>
</feature>
<feature type="transmembrane region" description="Helical" evidence="1">
    <location>
        <begin position="87"/>
        <end position="107"/>
    </location>
</feature>
<keyword evidence="1" id="KW-1133">Transmembrane helix</keyword>
<feature type="transmembrane region" description="Helical" evidence="1">
    <location>
        <begin position="488"/>
        <end position="504"/>
    </location>
</feature>
<feature type="transmembrane region" description="Helical" evidence="1">
    <location>
        <begin position="54"/>
        <end position="75"/>
    </location>
</feature>
<protein>
    <recommendedName>
        <fullName evidence="4">Arabinofuranosyltransferase AftA</fullName>
    </recommendedName>
</protein>
<gene>
    <name evidence="2" type="ORF">MU0050_002566</name>
</gene>
<feature type="transmembrane region" description="Helical" evidence="1">
    <location>
        <begin position="344"/>
        <end position="364"/>
    </location>
</feature>
<evidence type="ECO:0000313" key="3">
    <source>
        <dbReference type="Proteomes" id="UP001190466"/>
    </source>
</evidence>
<keyword evidence="1" id="KW-0472">Membrane</keyword>
<accession>A0ABM9MEK2</accession>
<feature type="transmembrane region" description="Helical" evidence="1">
    <location>
        <begin position="516"/>
        <end position="536"/>
    </location>
</feature>
<feature type="transmembrane region" description="Helical" evidence="1">
    <location>
        <begin position="113"/>
        <end position="130"/>
    </location>
</feature>
<organism evidence="2 3">
    <name type="scientific">[Mycobacterium] wendilense</name>
    <dbReference type="NCBI Taxonomy" id="3064284"/>
    <lineage>
        <taxon>Bacteria</taxon>
        <taxon>Bacillati</taxon>
        <taxon>Actinomycetota</taxon>
        <taxon>Actinomycetes</taxon>
        <taxon>Mycobacteriales</taxon>
        <taxon>Mycobacteriaceae</taxon>
        <taxon>Mycolicibacter</taxon>
    </lineage>
</organism>
<name>A0ABM9MEK2_9MYCO</name>